<comment type="caution">
    <text evidence="2">The sequence shown here is derived from an EMBL/GenBank/DDBJ whole genome shotgun (WGS) entry which is preliminary data.</text>
</comment>
<dbReference type="STRING" id="857265.WG78_05135"/>
<evidence type="ECO:0000313" key="3">
    <source>
        <dbReference type="Proteomes" id="UP000037939"/>
    </source>
</evidence>
<keyword evidence="3" id="KW-1185">Reference proteome</keyword>
<dbReference type="EMBL" id="LAQT01000003">
    <property type="protein sequence ID" value="KPC54006.1"/>
    <property type="molecule type" value="Genomic_DNA"/>
</dbReference>
<reference evidence="2 3" key="1">
    <citation type="submission" date="2015-07" db="EMBL/GenBank/DDBJ databases">
        <title>Draft genome sequence of the Amantichitinum ursilacus IGB-41, a new chitin-degrading bacterium.</title>
        <authorList>
            <person name="Kirstahler P."/>
            <person name="Guenther M."/>
            <person name="Grumaz C."/>
            <person name="Rupp S."/>
            <person name="Zibek S."/>
            <person name="Sohn K."/>
        </authorList>
    </citation>
    <scope>NUCLEOTIDE SEQUENCE [LARGE SCALE GENOMIC DNA]</scope>
    <source>
        <strain evidence="2 3">IGB-41</strain>
    </source>
</reference>
<gene>
    <name evidence="2" type="ORF">WG78_05135</name>
</gene>
<name>A0A0N1JTD4_9NEIS</name>
<keyword evidence="1" id="KW-0732">Signal</keyword>
<feature type="chain" id="PRO_5005875145" evidence="1">
    <location>
        <begin position="22"/>
        <end position="108"/>
    </location>
</feature>
<protein>
    <submittedName>
        <fullName evidence="2">Uncharacterized protein</fullName>
    </submittedName>
</protein>
<feature type="signal peptide" evidence="1">
    <location>
        <begin position="1"/>
        <end position="21"/>
    </location>
</feature>
<accession>A0A0N1JTD4</accession>
<organism evidence="2 3">
    <name type="scientific">Amantichitinum ursilacus</name>
    <dbReference type="NCBI Taxonomy" id="857265"/>
    <lineage>
        <taxon>Bacteria</taxon>
        <taxon>Pseudomonadati</taxon>
        <taxon>Pseudomonadota</taxon>
        <taxon>Betaproteobacteria</taxon>
        <taxon>Neisseriales</taxon>
        <taxon>Chitinibacteraceae</taxon>
        <taxon>Amantichitinum</taxon>
    </lineage>
</organism>
<proteinExistence type="predicted"/>
<dbReference type="Proteomes" id="UP000037939">
    <property type="component" value="Unassembled WGS sequence"/>
</dbReference>
<dbReference type="AlphaFoldDB" id="A0A0N1JTD4"/>
<evidence type="ECO:0000256" key="1">
    <source>
        <dbReference type="SAM" id="SignalP"/>
    </source>
</evidence>
<dbReference type="RefSeq" id="WP_053936722.1">
    <property type="nucleotide sequence ID" value="NZ_LAQT01000003.1"/>
</dbReference>
<evidence type="ECO:0000313" key="2">
    <source>
        <dbReference type="EMBL" id="KPC54006.1"/>
    </source>
</evidence>
<sequence length="108" mass="11751">MSTATLLRFVLAALLLACAFAAQRFWPTAQLRMPAPTPVPVTPAAWDAWLQRLRLDASGPAAALPPPVFSPPPSPVQPYAEVPRAREIAPRHWRIDDGLAQGATRHEP</sequence>